<name>A0A938XUJ8_9FIRM</name>
<dbReference type="GO" id="GO:0004674">
    <property type="term" value="F:protein serine/threonine kinase activity"/>
    <property type="evidence" value="ECO:0007669"/>
    <property type="project" value="UniProtKB-KW"/>
</dbReference>
<proteinExistence type="predicted"/>
<dbReference type="RefSeq" id="WP_204702534.1">
    <property type="nucleotide sequence ID" value="NZ_JAFBDQ010000017.1"/>
</dbReference>
<dbReference type="Gene3D" id="1.10.510.10">
    <property type="entry name" value="Transferase(Phosphotransferase) domain 1"/>
    <property type="match status" value="1"/>
</dbReference>
<dbReference type="SMART" id="SM00220">
    <property type="entry name" value="S_TKc"/>
    <property type="match status" value="1"/>
</dbReference>
<dbReference type="EMBL" id="JAFBDQ010000017">
    <property type="protein sequence ID" value="MBM7557785.1"/>
    <property type="molecule type" value="Genomic_DNA"/>
</dbReference>
<keyword evidence="1" id="KW-0175">Coiled coil</keyword>
<accession>A0A938XUJ8</accession>
<dbReference type="Pfam" id="PF00069">
    <property type="entry name" value="Pkinase"/>
    <property type="match status" value="1"/>
</dbReference>
<keyword evidence="3" id="KW-0723">Serine/threonine-protein kinase</keyword>
<evidence type="ECO:0000256" key="1">
    <source>
        <dbReference type="SAM" id="Coils"/>
    </source>
</evidence>
<reference evidence="3" key="1">
    <citation type="submission" date="2021-01" db="EMBL/GenBank/DDBJ databases">
        <title>Genomic Encyclopedia of Type Strains, Phase IV (KMG-IV): sequencing the most valuable type-strain genomes for metagenomic binning, comparative biology and taxonomic classification.</title>
        <authorList>
            <person name="Goeker M."/>
        </authorList>
    </citation>
    <scope>NUCLEOTIDE SEQUENCE</scope>
    <source>
        <strain evidence="3">DSM 23230</strain>
    </source>
</reference>
<keyword evidence="3" id="KW-0808">Transferase</keyword>
<dbReference type="InterPro" id="IPR008271">
    <property type="entry name" value="Ser/Thr_kinase_AS"/>
</dbReference>
<dbReference type="PANTHER" id="PTHR44167">
    <property type="entry name" value="OVARIAN-SPECIFIC SERINE/THREONINE-PROTEIN KINASE LOK-RELATED"/>
    <property type="match status" value="1"/>
</dbReference>
<evidence type="ECO:0000313" key="3">
    <source>
        <dbReference type="EMBL" id="MBM7557785.1"/>
    </source>
</evidence>
<feature type="coiled-coil region" evidence="1">
    <location>
        <begin position="62"/>
        <end position="89"/>
    </location>
</feature>
<dbReference type="Proteomes" id="UP000774000">
    <property type="component" value="Unassembled WGS sequence"/>
</dbReference>
<keyword evidence="3" id="KW-0418">Kinase</keyword>
<dbReference type="SUPFAM" id="SSF56112">
    <property type="entry name" value="Protein kinase-like (PK-like)"/>
    <property type="match status" value="1"/>
</dbReference>
<feature type="domain" description="Protein kinase" evidence="2">
    <location>
        <begin position="17"/>
        <end position="314"/>
    </location>
</feature>
<evidence type="ECO:0000259" key="2">
    <source>
        <dbReference type="PROSITE" id="PS50011"/>
    </source>
</evidence>
<dbReference type="InterPro" id="IPR011009">
    <property type="entry name" value="Kinase-like_dom_sf"/>
</dbReference>
<dbReference type="GO" id="GO:0005737">
    <property type="term" value="C:cytoplasm"/>
    <property type="evidence" value="ECO:0007669"/>
    <property type="project" value="TreeGrafter"/>
</dbReference>
<dbReference type="PANTHER" id="PTHR44167:SF24">
    <property type="entry name" value="SERINE_THREONINE-PROTEIN KINASE CHK2"/>
    <property type="match status" value="1"/>
</dbReference>
<dbReference type="GO" id="GO:0005524">
    <property type="term" value="F:ATP binding"/>
    <property type="evidence" value="ECO:0007669"/>
    <property type="project" value="InterPro"/>
</dbReference>
<sequence>MNLEKSFGKISVNDKHYTLLEPFSAKNGGNCEWAVAMDSAKNKKFIKKILAPKKSPAKLEKFSLYKNKLIKINNRLKKVEKNNNKEENSQQKLIYADTYFEANNFIYKITNFLENIEPMTNLNNLNFEFKLDLMVEAAKLIKQIHEENIIHADLKPDNIVVSKINKSEKVRIALNIIDFDDSVVKKDIKKSNIVTDLAYSAPEVIIISSANLKEEFGVKIKDITPKIDVFSLGLIFSELLFGKIPTTKEFSLGKDSILKITISKGFKIPKSYRIYILLRDMLEFSPSKRPNSKEVYNRLLDMKKNKTAKKISWF</sequence>
<protein>
    <submittedName>
        <fullName evidence="3">Serine/threonine protein kinase</fullName>
    </submittedName>
</protein>
<organism evidence="3 4">
    <name type="scientific">Halanaerobacter jeridensis</name>
    <dbReference type="NCBI Taxonomy" id="706427"/>
    <lineage>
        <taxon>Bacteria</taxon>
        <taxon>Bacillati</taxon>
        <taxon>Bacillota</taxon>
        <taxon>Clostridia</taxon>
        <taxon>Halanaerobiales</taxon>
        <taxon>Halobacteroidaceae</taxon>
        <taxon>Halanaerobacter</taxon>
    </lineage>
</organism>
<evidence type="ECO:0000313" key="4">
    <source>
        <dbReference type="Proteomes" id="UP000774000"/>
    </source>
</evidence>
<comment type="caution">
    <text evidence="3">The sequence shown here is derived from an EMBL/GenBank/DDBJ whole genome shotgun (WGS) entry which is preliminary data.</text>
</comment>
<keyword evidence="4" id="KW-1185">Reference proteome</keyword>
<dbReference type="PROSITE" id="PS00108">
    <property type="entry name" value="PROTEIN_KINASE_ST"/>
    <property type="match status" value="1"/>
</dbReference>
<dbReference type="AlphaFoldDB" id="A0A938XUJ8"/>
<dbReference type="PROSITE" id="PS50011">
    <property type="entry name" value="PROTEIN_KINASE_DOM"/>
    <property type="match status" value="1"/>
</dbReference>
<gene>
    <name evidence="3" type="ORF">JOC47_002651</name>
</gene>
<dbReference type="InterPro" id="IPR000719">
    <property type="entry name" value="Prot_kinase_dom"/>
</dbReference>